<dbReference type="Proteomes" id="UP001155059">
    <property type="component" value="Unassembled WGS sequence"/>
</dbReference>
<organism evidence="1 2">
    <name type="scientific">Pseudomonas morbosilactucae</name>
    <dbReference type="NCBI Taxonomy" id="2938197"/>
    <lineage>
        <taxon>Bacteria</taxon>
        <taxon>Pseudomonadati</taxon>
        <taxon>Pseudomonadota</taxon>
        <taxon>Gammaproteobacteria</taxon>
        <taxon>Pseudomonadales</taxon>
        <taxon>Pseudomonadaceae</taxon>
        <taxon>Pseudomonas</taxon>
    </lineage>
</organism>
<proteinExistence type="predicted"/>
<evidence type="ECO:0000313" key="1">
    <source>
        <dbReference type="EMBL" id="MCK9800079.1"/>
    </source>
</evidence>
<name>A0A9X2C8B9_9PSED</name>
<accession>A0A9X2C8B9</accession>
<gene>
    <name evidence="1" type="ORF">M1B34_20865</name>
</gene>
<dbReference type="EMBL" id="JALQCW010000058">
    <property type="protein sequence ID" value="MCK9800079.1"/>
    <property type="molecule type" value="Genomic_DNA"/>
</dbReference>
<reference evidence="1 2" key="2">
    <citation type="journal article" date="2023" name="Plant Pathol.">
        <title>Dismantling and reorganizing Pseudomonas marginalis sensu#lato.</title>
        <authorList>
            <person name="Sawada H."/>
            <person name="Fujikawa T."/>
            <person name="Satou M."/>
        </authorList>
    </citation>
    <scope>NUCLEOTIDE SEQUENCE [LARGE SCALE GENOMIC DNA]</scope>
    <source>
        <strain evidence="1 2">MAFF 302030</strain>
    </source>
</reference>
<comment type="caution">
    <text evidence="1">The sequence shown here is derived from an EMBL/GenBank/DDBJ whole genome shotgun (WGS) entry which is preliminary data.</text>
</comment>
<evidence type="ECO:0000313" key="2">
    <source>
        <dbReference type="Proteomes" id="UP001155059"/>
    </source>
</evidence>
<reference evidence="1 2" key="1">
    <citation type="journal article" date="2022" name="Int. J. Syst. Evol. Microbiol.">
        <title>Pseudomonas aegrilactucae sp. nov. and Pseudomonas morbosilactucae sp. nov., pathogens causing bacterial rot of lettuce in Japan.</title>
        <authorList>
            <person name="Sawada H."/>
            <person name="Fujikawa T."/>
            <person name="Satou M."/>
        </authorList>
    </citation>
    <scope>NUCLEOTIDE SEQUENCE [LARGE SCALE GENOMIC DNA]</scope>
    <source>
        <strain evidence="1 2">MAFF 302030</strain>
    </source>
</reference>
<sequence>MAHVIGLSTDDDFSSPAMCLPESPSAVLSSSNAEQMAGWLAAMVHALCLDLAATAAPAAHPPVVGPAACNQCLYCQKEFDFPHKRAALLILAREGGRAMAGTQTPRIVDVANQCALG</sequence>
<protein>
    <submittedName>
        <fullName evidence="1">Uncharacterized protein</fullName>
    </submittedName>
</protein>
<dbReference type="RefSeq" id="WP_268266124.1">
    <property type="nucleotide sequence ID" value="NZ_JALQCW010000058.1"/>
</dbReference>
<dbReference type="AlphaFoldDB" id="A0A9X2C8B9"/>